<dbReference type="EMBL" id="AEUZ02000001">
    <property type="protein sequence ID" value="EHJ57783.1"/>
    <property type="molecule type" value="Genomic_DNA"/>
</dbReference>
<sequence>MIMLFALNVVYNNYPWKPIPAILKPKIKEQIILIVGADNMELVNQLTKED</sequence>
<evidence type="ECO:0000313" key="3">
    <source>
        <dbReference type="Proteomes" id="UP000005388"/>
    </source>
</evidence>
<accession>G5KEK8</accession>
<evidence type="ECO:0000313" key="2">
    <source>
        <dbReference type="EMBL" id="EHJ57783.1"/>
    </source>
</evidence>
<dbReference type="STRING" id="764291.STRUR_0843"/>
<name>G5KEK8_9STRE</name>
<protein>
    <recommendedName>
        <fullName evidence="1">CD1375-like domain-containing protein</fullName>
    </recommendedName>
</protein>
<evidence type="ECO:0000259" key="1">
    <source>
        <dbReference type="Pfam" id="PF23792"/>
    </source>
</evidence>
<dbReference type="InterPro" id="IPR056265">
    <property type="entry name" value="CD1375-like_dom"/>
</dbReference>
<gene>
    <name evidence="2" type="ORF">STRUR_0843</name>
</gene>
<dbReference type="AlphaFoldDB" id="G5KEK8"/>
<proteinExistence type="predicted"/>
<keyword evidence="3" id="KW-1185">Reference proteome</keyword>
<organism evidence="2 3">
    <name type="scientific">Streptococcus urinalis 2285-97</name>
    <dbReference type="NCBI Taxonomy" id="764291"/>
    <lineage>
        <taxon>Bacteria</taxon>
        <taxon>Bacillati</taxon>
        <taxon>Bacillota</taxon>
        <taxon>Bacilli</taxon>
        <taxon>Lactobacillales</taxon>
        <taxon>Streptococcaceae</taxon>
        <taxon>Streptococcus</taxon>
    </lineage>
</organism>
<feature type="domain" description="CD1375-like" evidence="1">
    <location>
        <begin position="1"/>
        <end position="49"/>
    </location>
</feature>
<dbReference type="Proteomes" id="UP000005388">
    <property type="component" value="Unassembled WGS sequence"/>
</dbReference>
<reference evidence="2 3" key="1">
    <citation type="journal article" date="2014" name="Int. J. Syst. Evol. Microbiol.">
        <title>Phylogenomics and the dynamic genome evolution of the genus Streptococcus.</title>
        <authorList>
            <consortium name="The Broad Institute Genome Sequencing Platform"/>
            <person name="Richards V.P."/>
            <person name="Palmer S.R."/>
            <person name="Pavinski Bitar P.D."/>
            <person name="Qin X."/>
            <person name="Weinstock G.M."/>
            <person name="Highlander S.K."/>
            <person name="Town C.D."/>
            <person name="Burne R.A."/>
            <person name="Stanhope M.J."/>
        </authorList>
    </citation>
    <scope>NUCLEOTIDE SEQUENCE [LARGE SCALE GENOMIC DNA]</scope>
    <source>
        <strain evidence="2 3">2285-97</strain>
    </source>
</reference>
<comment type="caution">
    <text evidence="2">The sequence shown here is derived from an EMBL/GenBank/DDBJ whole genome shotgun (WGS) entry which is preliminary data.</text>
</comment>
<dbReference type="RefSeq" id="WP_006740476.1">
    <property type="nucleotide sequence ID" value="NZ_AEUZ02000001.1"/>
</dbReference>
<dbReference type="Pfam" id="PF23792">
    <property type="entry name" value="CD1375-like"/>
    <property type="match status" value="1"/>
</dbReference>